<protein>
    <submittedName>
        <fullName evidence="2">M23 family metallopeptidase</fullName>
    </submittedName>
</protein>
<dbReference type="InterPro" id="IPR011055">
    <property type="entry name" value="Dup_hybrid_motif"/>
</dbReference>
<gene>
    <name evidence="2" type="ORF">EZJ44_01990</name>
</gene>
<dbReference type="SUPFAM" id="SSF51261">
    <property type="entry name" value="Duplicated hybrid motif"/>
    <property type="match status" value="1"/>
</dbReference>
<evidence type="ECO:0000313" key="3">
    <source>
        <dbReference type="Proteomes" id="UP000293036"/>
    </source>
</evidence>
<evidence type="ECO:0000259" key="1">
    <source>
        <dbReference type="Pfam" id="PF01551"/>
    </source>
</evidence>
<name>A0A4Q9V2C2_9ACTO</name>
<dbReference type="EMBL" id="SJDT01000002">
    <property type="protein sequence ID" value="TBW22707.1"/>
    <property type="molecule type" value="Genomic_DNA"/>
</dbReference>
<dbReference type="AlphaFoldDB" id="A0A4Q9V2C2"/>
<reference evidence="2 3" key="1">
    <citation type="submission" date="2019-02" db="EMBL/GenBank/DDBJ databases">
        <title>Arcanobacterium bovis sp. nov., isolated from the milk of a cow with mastitis.</title>
        <authorList>
            <person name="Sammra O."/>
            <person name="Foster G."/>
            <person name="Hassan A."/>
            <person name="Alssahen M."/>
            <person name="Laemmler C."/>
            <person name="Borowiak M."/>
            <person name="Malorny B."/>
            <person name="Abdulmawjood A."/>
        </authorList>
    </citation>
    <scope>NUCLEOTIDE SEQUENCE [LARGE SCALE GENOMIC DNA]</scope>
    <source>
        <strain evidence="2 3">C605018/01/1</strain>
    </source>
</reference>
<organism evidence="2 3">
    <name type="scientific">Arcanobacterium bovis</name>
    <dbReference type="NCBI Taxonomy" id="2529275"/>
    <lineage>
        <taxon>Bacteria</taxon>
        <taxon>Bacillati</taxon>
        <taxon>Actinomycetota</taxon>
        <taxon>Actinomycetes</taxon>
        <taxon>Actinomycetales</taxon>
        <taxon>Actinomycetaceae</taxon>
        <taxon>Arcanobacterium</taxon>
    </lineage>
</organism>
<feature type="domain" description="M23ase beta-sheet core" evidence="1">
    <location>
        <begin position="187"/>
        <end position="278"/>
    </location>
</feature>
<dbReference type="Proteomes" id="UP000293036">
    <property type="component" value="Unassembled WGS sequence"/>
</dbReference>
<dbReference type="OrthoDB" id="5245088at2"/>
<dbReference type="Pfam" id="PF01551">
    <property type="entry name" value="Peptidase_M23"/>
    <property type="match status" value="1"/>
</dbReference>
<dbReference type="Gene3D" id="2.70.70.10">
    <property type="entry name" value="Glucose Permease (Domain IIA)"/>
    <property type="match status" value="1"/>
</dbReference>
<comment type="caution">
    <text evidence="2">The sequence shown here is derived from an EMBL/GenBank/DDBJ whole genome shotgun (WGS) entry which is preliminary data.</text>
</comment>
<dbReference type="InterPro" id="IPR016047">
    <property type="entry name" value="M23ase_b-sheet_dom"/>
</dbReference>
<accession>A0A4Q9V2C2</accession>
<keyword evidence="3" id="KW-1185">Reference proteome</keyword>
<dbReference type="CDD" id="cd12797">
    <property type="entry name" value="M23_peptidase"/>
    <property type="match status" value="1"/>
</dbReference>
<proteinExistence type="predicted"/>
<sequence length="293" mass="32951">MLVRSQKNQCVNRHIRYLFGLRSSLRFSRPFPEFFSFRSRAFPSVFPVQTSRVDSSLASCPQLRVSAIQSTAHTRATQTQTIRRQDTYMSKSIIRSIYALTCSASLFACQYFDMPQAIATQNHLSLNQRSHTIGNFKELIGDPTPTWEDSIDALLNPLPKRPYSCPLSNGCTVVRPFQIGEHDWESAHRGVDLKVASDLTVYAPDDGIVSFVGEINFRPVLSITHESGIRTTYEPVYSELPVGTEVKRSDPIGSVLIGHCSMRICLHWGAKTAANAYINPIFLLEPQVIRLLK</sequence>
<evidence type="ECO:0000313" key="2">
    <source>
        <dbReference type="EMBL" id="TBW22707.1"/>
    </source>
</evidence>